<evidence type="ECO:0000313" key="1">
    <source>
        <dbReference type="EMBL" id="RZC41327.1"/>
    </source>
</evidence>
<gene>
    <name evidence="1" type="ORF">BDFB_014183</name>
</gene>
<dbReference type="EMBL" id="QDEB01018227">
    <property type="protein sequence ID" value="RZC41327.1"/>
    <property type="molecule type" value="Genomic_DNA"/>
</dbReference>
<dbReference type="GO" id="GO:0071897">
    <property type="term" value="P:DNA biosynthetic process"/>
    <property type="evidence" value="ECO:0007669"/>
    <property type="project" value="UniProtKB-ARBA"/>
</dbReference>
<dbReference type="STRING" id="1661398.A0A482W949"/>
<proteinExistence type="predicted"/>
<evidence type="ECO:0000313" key="2">
    <source>
        <dbReference type="Proteomes" id="UP000292052"/>
    </source>
</evidence>
<protein>
    <submittedName>
        <fullName evidence="1">RVT 1 domain containing protein</fullName>
    </submittedName>
</protein>
<dbReference type="SUPFAM" id="SSF56672">
    <property type="entry name" value="DNA/RNA polymerases"/>
    <property type="match status" value="1"/>
</dbReference>
<dbReference type="PANTHER" id="PTHR19446">
    <property type="entry name" value="REVERSE TRANSCRIPTASES"/>
    <property type="match status" value="1"/>
</dbReference>
<reference evidence="1 2" key="1">
    <citation type="submission" date="2017-03" db="EMBL/GenBank/DDBJ databases">
        <title>Genome of the blue death feigning beetle - Asbolus verrucosus.</title>
        <authorList>
            <person name="Rider S.D."/>
        </authorList>
    </citation>
    <scope>NUCLEOTIDE SEQUENCE [LARGE SCALE GENOMIC DNA]</scope>
    <source>
        <strain evidence="1">Butters</strain>
        <tissue evidence="1">Head and leg muscle</tissue>
    </source>
</reference>
<accession>A0A482W949</accession>
<dbReference type="OrthoDB" id="6762828at2759"/>
<dbReference type="InterPro" id="IPR043502">
    <property type="entry name" value="DNA/RNA_pol_sf"/>
</dbReference>
<organism evidence="1 2">
    <name type="scientific">Asbolus verrucosus</name>
    <name type="common">Desert ironclad beetle</name>
    <dbReference type="NCBI Taxonomy" id="1661398"/>
    <lineage>
        <taxon>Eukaryota</taxon>
        <taxon>Metazoa</taxon>
        <taxon>Ecdysozoa</taxon>
        <taxon>Arthropoda</taxon>
        <taxon>Hexapoda</taxon>
        <taxon>Insecta</taxon>
        <taxon>Pterygota</taxon>
        <taxon>Neoptera</taxon>
        <taxon>Endopterygota</taxon>
        <taxon>Coleoptera</taxon>
        <taxon>Polyphaga</taxon>
        <taxon>Cucujiformia</taxon>
        <taxon>Tenebrionidae</taxon>
        <taxon>Pimeliinae</taxon>
        <taxon>Asbolus</taxon>
    </lineage>
</organism>
<dbReference type="AlphaFoldDB" id="A0A482W949"/>
<dbReference type="Proteomes" id="UP000292052">
    <property type="component" value="Unassembled WGS sequence"/>
</dbReference>
<keyword evidence="2" id="KW-1185">Reference proteome</keyword>
<sequence>MAKALRNDRKPLPPIDSTTGLVYTDEEKAEAFADSLELQCRTNEANADLDHVDEIEQFARNVRHQHIEEPIPPCSPAEIRELIKSLHTRKAPGPDSISNRAMKKRPDKALVALTAIVNAIFRLRCFPKCWKCADVIFILKPGKSPKFPQNYRPISLLSAAGKIAERLIHVRLGRTVEELQILPDEQFGFRPHHSTIDQLIRLVEYASTSLN</sequence>
<comment type="caution">
    <text evidence="1">The sequence shown here is derived from an EMBL/GenBank/DDBJ whole genome shotgun (WGS) entry which is preliminary data.</text>
</comment>
<name>A0A482W949_ASBVE</name>